<comment type="pathway">
    <text evidence="1 9">Cell wall biogenesis; peptidoglycan biosynthesis.</text>
</comment>
<dbReference type="GO" id="GO:0005576">
    <property type="term" value="C:extracellular region"/>
    <property type="evidence" value="ECO:0007669"/>
    <property type="project" value="TreeGrafter"/>
</dbReference>
<feature type="compositionally biased region" description="Low complexity" evidence="10">
    <location>
        <begin position="96"/>
        <end position="113"/>
    </location>
</feature>
<dbReference type="CDD" id="cd16913">
    <property type="entry name" value="YkuD_like"/>
    <property type="match status" value="1"/>
</dbReference>
<dbReference type="Pfam" id="PF01476">
    <property type="entry name" value="LysM"/>
    <property type="match status" value="3"/>
</dbReference>
<dbReference type="Gene3D" id="3.10.350.10">
    <property type="entry name" value="LysM domain"/>
    <property type="match status" value="2"/>
</dbReference>
<evidence type="ECO:0000256" key="6">
    <source>
        <dbReference type="ARBA" id="ARBA00022984"/>
    </source>
</evidence>
<feature type="compositionally biased region" description="Low complexity" evidence="10">
    <location>
        <begin position="126"/>
        <end position="147"/>
    </location>
</feature>
<dbReference type="EMBL" id="JXBB01000023">
    <property type="protein sequence ID" value="OAR04088.1"/>
    <property type="molecule type" value="Genomic_DNA"/>
</dbReference>
<feature type="compositionally biased region" description="Basic and acidic residues" evidence="10">
    <location>
        <begin position="163"/>
        <end position="175"/>
    </location>
</feature>
<evidence type="ECO:0000256" key="7">
    <source>
        <dbReference type="ARBA" id="ARBA00023316"/>
    </source>
</evidence>
<proteinExistence type="inferred from homology"/>
<evidence type="ECO:0000256" key="1">
    <source>
        <dbReference type="ARBA" id="ARBA00004752"/>
    </source>
</evidence>
<dbReference type="GO" id="GO:0071972">
    <property type="term" value="F:peptidoglycan L,D-transpeptidase activity"/>
    <property type="evidence" value="ECO:0007669"/>
    <property type="project" value="TreeGrafter"/>
</dbReference>
<dbReference type="FunFam" id="2.40.440.10:FF:000003">
    <property type="entry name" value="L,D-transpeptidase YciB"/>
    <property type="match status" value="1"/>
</dbReference>
<evidence type="ECO:0000256" key="5">
    <source>
        <dbReference type="ARBA" id="ARBA00022960"/>
    </source>
</evidence>
<dbReference type="Proteomes" id="UP000243024">
    <property type="component" value="Unassembled WGS sequence"/>
</dbReference>
<feature type="domain" description="LysM" evidence="11">
    <location>
        <begin position="250"/>
        <end position="297"/>
    </location>
</feature>
<dbReference type="STRING" id="1484.SA87_06340"/>
<evidence type="ECO:0000256" key="10">
    <source>
        <dbReference type="SAM" id="MobiDB-lite"/>
    </source>
</evidence>
<protein>
    <recommendedName>
        <fullName evidence="15">Protein erfK/srfK</fullName>
    </recommendedName>
</protein>
<dbReference type="InterPro" id="IPR038063">
    <property type="entry name" value="Transpep_catalytic_dom"/>
</dbReference>
<feature type="active site" description="Nucleophile" evidence="9">
    <location>
        <position position="478"/>
    </location>
</feature>
<keyword evidence="14" id="KW-1185">Reference proteome</keyword>
<dbReference type="InterPro" id="IPR036779">
    <property type="entry name" value="LysM_dom_sf"/>
</dbReference>
<dbReference type="PROSITE" id="PS52029">
    <property type="entry name" value="LD_TPASE"/>
    <property type="match status" value="1"/>
</dbReference>
<dbReference type="AlphaFoldDB" id="A0A179IN61"/>
<evidence type="ECO:0000256" key="4">
    <source>
        <dbReference type="ARBA" id="ARBA00022801"/>
    </source>
</evidence>
<sequence length="502" mass="52815">MAAPNFGRAGRDRWGTFLFVSAFVLAALLLALAIDGLKHSLFPIPTAGRAGTTETRPAETPPTAVKNGRTAGVDGGDAIQEASPPSEAARLHPSEGNAGPAPAARPAVSAGPGESASSRAPVKETGANSAPSGGPAAPGAGRPPQSGTPSEAHRASAAGESTAPRRTEDAAKGRAADAASGRETADPAWLSGDRFRLSHRVQPGETWFSLARTYYGSDRFARYLMERNGRADGPALRAGETVQIPNPAMFWHTVAAGETLAAISKRYFGTVAYAPDIARANGLANPAALSAGATLLLRPPKLLVHVVRPGETYAALSRRYFGSERYAGALRAAQGAGNETLRAGDVLMVPLDGELLPAFDRTSRPDVFLGEIGVPLPLRLVVKREAKVLFVYEGDRLVKTFPIAVGRLGDETPAGVYRIVTKLEHPYYRAKNIPGGDPRNPLGSHWLGLNVPGTDGSIYGLHGTNDPSSIGHNASSGCIRLYNDDVRWLYEHLPLGTEVEIK</sequence>
<feature type="active site" description="Proton donor/acceptor" evidence="9">
    <location>
        <position position="462"/>
    </location>
</feature>
<evidence type="ECO:0000259" key="11">
    <source>
        <dbReference type="PROSITE" id="PS51782"/>
    </source>
</evidence>
<dbReference type="PANTHER" id="PTHR30582">
    <property type="entry name" value="L,D-TRANSPEPTIDASE"/>
    <property type="match status" value="1"/>
</dbReference>
<keyword evidence="6 9" id="KW-0573">Peptidoglycan synthesis</keyword>
<dbReference type="PANTHER" id="PTHR30582:SF4">
    <property type="entry name" value="L,D-TRANSPEPTIDASE YQJB-RELATED"/>
    <property type="match status" value="1"/>
</dbReference>
<gene>
    <name evidence="13" type="ORF">SA87_06340</name>
</gene>
<dbReference type="GO" id="GO:0071555">
    <property type="term" value="P:cell wall organization"/>
    <property type="evidence" value="ECO:0007669"/>
    <property type="project" value="UniProtKB-UniRule"/>
</dbReference>
<feature type="domain" description="L,D-TPase catalytic" evidence="12">
    <location>
        <begin position="378"/>
        <end position="502"/>
    </location>
</feature>
<comment type="similarity">
    <text evidence="2">Belongs to the YkuD family.</text>
</comment>
<evidence type="ECO:0000256" key="8">
    <source>
        <dbReference type="ARBA" id="ARBA00060592"/>
    </source>
</evidence>
<organism evidence="13 14">
    <name type="scientific">Hydrogenibacillus schlegelii</name>
    <name type="common">Bacillus schlegelii</name>
    <dbReference type="NCBI Taxonomy" id="1484"/>
    <lineage>
        <taxon>Bacteria</taxon>
        <taxon>Bacillati</taxon>
        <taxon>Bacillota</taxon>
        <taxon>Bacilli</taxon>
        <taxon>Bacillales</taxon>
        <taxon>Bacillales Family X. Incertae Sedis</taxon>
        <taxon>Hydrogenibacillus</taxon>
    </lineage>
</organism>
<name>A0A179IN61_HYDSH</name>
<evidence type="ECO:0000256" key="2">
    <source>
        <dbReference type="ARBA" id="ARBA00005992"/>
    </source>
</evidence>
<dbReference type="Gene3D" id="2.40.440.10">
    <property type="entry name" value="L,D-transpeptidase catalytic domain-like"/>
    <property type="match status" value="1"/>
</dbReference>
<keyword evidence="3" id="KW-0808">Transferase</keyword>
<dbReference type="InterPro" id="IPR005490">
    <property type="entry name" value="LD_TPept_cat_dom"/>
</dbReference>
<dbReference type="Pfam" id="PF03734">
    <property type="entry name" value="YkuD"/>
    <property type="match status" value="1"/>
</dbReference>
<keyword evidence="5 9" id="KW-0133">Cell shape</keyword>
<dbReference type="PROSITE" id="PS51782">
    <property type="entry name" value="LYSM"/>
    <property type="match status" value="1"/>
</dbReference>
<dbReference type="InterPro" id="IPR018392">
    <property type="entry name" value="LysM"/>
</dbReference>
<dbReference type="SUPFAM" id="SSF141523">
    <property type="entry name" value="L,D-transpeptidase catalytic domain-like"/>
    <property type="match status" value="1"/>
</dbReference>
<reference evidence="13 14" key="1">
    <citation type="submission" date="2015-09" db="EMBL/GenBank/DDBJ databases">
        <title>Draft genome sequence of Hydrogenibacillus schlegelii DSM 2000.</title>
        <authorList>
            <person name="Hemp J."/>
        </authorList>
    </citation>
    <scope>NUCLEOTIDE SEQUENCE [LARGE SCALE GENOMIC DNA]</scope>
    <source>
        <strain evidence="13 14">MA 48</strain>
    </source>
</reference>
<feature type="region of interest" description="Disordered" evidence="10">
    <location>
        <begin position="47"/>
        <end position="186"/>
    </location>
</feature>
<comment type="pathway">
    <text evidence="8">Glycan biosynthesis.</text>
</comment>
<keyword evidence="4" id="KW-0378">Hydrolase</keyword>
<dbReference type="GO" id="GO:0018104">
    <property type="term" value="P:peptidoglycan-protein cross-linking"/>
    <property type="evidence" value="ECO:0007669"/>
    <property type="project" value="TreeGrafter"/>
</dbReference>
<evidence type="ECO:0000313" key="14">
    <source>
        <dbReference type="Proteomes" id="UP000243024"/>
    </source>
</evidence>
<comment type="caution">
    <text evidence="13">The sequence shown here is derived from an EMBL/GenBank/DDBJ whole genome shotgun (WGS) entry which is preliminary data.</text>
</comment>
<evidence type="ECO:0008006" key="15">
    <source>
        <dbReference type="Google" id="ProtNLM"/>
    </source>
</evidence>
<dbReference type="UniPathway" id="UPA00219"/>
<dbReference type="CDD" id="cd00118">
    <property type="entry name" value="LysM"/>
    <property type="match status" value="3"/>
</dbReference>
<evidence type="ECO:0000256" key="3">
    <source>
        <dbReference type="ARBA" id="ARBA00022679"/>
    </source>
</evidence>
<dbReference type="GO" id="GO:0008360">
    <property type="term" value="P:regulation of cell shape"/>
    <property type="evidence" value="ECO:0007669"/>
    <property type="project" value="UniProtKB-UniRule"/>
</dbReference>
<dbReference type="RefSeq" id="WP_066201176.1">
    <property type="nucleotide sequence ID" value="NZ_CBCSAS010000041.1"/>
</dbReference>
<evidence type="ECO:0000259" key="12">
    <source>
        <dbReference type="PROSITE" id="PS52029"/>
    </source>
</evidence>
<evidence type="ECO:0000256" key="9">
    <source>
        <dbReference type="PROSITE-ProRule" id="PRU01373"/>
    </source>
</evidence>
<dbReference type="GO" id="GO:0016740">
    <property type="term" value="F:transferase activity"/>
    <property type="evidence" value="ECO:0007669"/>
    <property type="project" value="UniProtKB-KW"/>
</dbReference>
<accession>A0A179IN61</accession>
<evidence type="ECO:0000313" key="13">
    <source>
        <dbReference type="EMBL" id="OAR04088.1"/>
    </source>
</evidence>
<dbReference type="SMART" id="SM00257">
    <property type="entry name" value="LysM"/>
    <property type="match status" value="3"/>
</dbReference>
<dbReference type="InterPro" id="IPR050979">
    <property type="entry name" value="LD-transpeptidase"/>
</dbReference>
<keyword evidence="7 9" id="KW-0961">Cell wall biogenesis/degradation</keyword>
<dbReference type="OrthoDB" id="9787225at2"/>